<dbReference type="GO" id="GO:0000160">
    <property type="term" value="P:phosphorelay signal transduction system"/>
    <property type="evidence" value="ECO:0007669"/>
    <property type="project" value="InterPro"/>
</dbReference>
<dbReference type="PANTHER" id="PTHR44520">
    <property type="entry name" value="RESPONSE REGULATOR RCP1-RELATED"/>
    <property type="match status" value="1"/>
</dbReference>
<evidence type="ECO:0000259" key="2">
    <source>
        <dbReference type="PROSITE" id="PS50110"/>
    </source>
</evidence>
<sequence length="150" mass="16942">MLTRFAILLVEDDLAIIDIITRTAKTSFPEADFIPVKTFEEAVVYLYNVEGPGPRLALLDIHLGGSQTGLDFLQLMQQHPLGKLVPVVMLSASRSAHDRRDAYNRGAVSFVTKPFSLAEWKVLLSELRSYWYNAVSLPRTWFEKTQQASN</sequence>
<protein>
    <submittedName>
        <fullName evidence="3">Response regulator</fullName>
    </submittedName>
</protein>
<organism evidence="3 4">
    <name type="scientific">Spirosoma agri</name>
    <dbReference type="NCBI Taxonomy" id="1987381"/>
    <lineage>
        <taxon>Bacteria</taxon>
        <taxon>Pseudomonadati</taxon>
        <taxon>Bacteroidota</taxon>
        <taxon>Cytophagia</taxon>
        <taxon>Cytophagales</taxon>
        <taxon>Cytophagaceae</taxon>
        <taxon>Spirosoma</taxon>
    </lineage>
</organism>
<dbReference type="SUPFAM" id="SSF52172">
    <property type="entry name" value="CheY-like"/>
    <property type="match status" value="1"/>
</dbReference>
<keyword evidence="1" id="KW-0597">Phosphoprotein</keyword>
<evidence type="ECO:0000313" key="3">
    <source>
        <dbReference type="EMBL" id="NEU69558.1"/>
    </source>
</evidence>
<name>A0A6M0IMS2_9BACT</name>
<dbReference type="SMART" id="SM00448">
    <property type="entry name" value="REC"/>
    <property type="match status" value="1"/>
</dbReference>
<dbReference type="Proteomes" id="UP000477386">
    <property type="component" value="Unassembled WGS sequence"/>
</dbReference>
<reference evidence="3 4" key="1">
    <citation type="submission" date="2020-02" db="EMBL/GenBank/DDBJ databases">
        <title>Draft genome sequence of two Spirosoma agri KCTC 52727 and Spirosoma terrae KCTC 52035.</title>
        <authorList>
            <person name="Rojas J."/>
            <person name="Ambika Manirajan B."/>
            <person name="Ratering S."/>
            <person name="Suarez C."/>
            <person name="Schnell S."/>
        </authorList>
    </citation>
    <scope>NUCLEOTIDE SEQUENCE [LARGE SCALE GENOMIC DNA]</scope>
    <source>
        <strain evidence="3 4">KCTC 52727</strain>
    </source>
</reference>
<dbReference type="PROSITE" id="PS50110">
    <property type="entry name" value="RESPONSE_REGULATORY"/>
    <property type="match status" value="1"/>
</dbReference>
<dbReference type="RefSeq" id="WP_164042001.1">
    <property type="nucleotide sequence ID" value="NZ_JAAGNZ010000002.1"/>
</dbReference>
<feature type="domain" description="Response regulatory" evidence="2">
    <location>
        <begin position="6"/>
        <end position="128"/>
    </location>
</feature>
<dbReference type="InterPro" id="IPR001789">
    <property type="entry name" value="Sig_transdc_resp-reg_receiver"/>
</dbReference>
<evidence type="ECO:0000313" key="4">
    <source>
        <dbReference type="Proteomes" id="UP000477386"/>
    </source>
</evidence>
<dbReference type="EMBL" id="JAAGNZ010000002">
    <property type="protein sequence ID" value="NEU69558.1"/>
    <property type="molecule type" value="Genomic_DNA"/>
</dbReference>
<keyword evidence="4" id="KW-1185">Reference proteome</keyword>
<accession>A0A6M0IMS2</accession>
<dbReference type="Pfam" id="PF00072">
    <property type="entry name" value="Response_reg"/>
    <property type="match status" value="1"/>
</dbReference>
<proteinExistence type="predicted"/>
<dbReference type="AlphaFoldDB" id="A0A6M0IMS2"/>
<dbReference type="Gene3D" id="3.40.50.2300">
    <property type="match status" value="1"/>
</dbReference>
<feature type="modified residue" description="4-aspartylphosphate" evidence="1">
    <location>
        <position position="60"/>
    </location>
</feature>
<comment type="caution">
    <text evidence="3">The sequence shown here is derived from an EMBL/GenBank/DDBJ whole genome shotgun (WGS) entry which is preliminary data.</text>
</comment>
<dbReference type="InterPro" id="IPR011006">
    <property type="entry name" value="CheY-like_superfamily"/>
</dbReference>
<evidence type="ECO:0000256" key="1">
    <source>
        <dbReference type="PROSITE-ProRule" id="PRU00169"/>
    </source>
</evidence>
<gene>
    <name evidence="3" type="ORF">GK091_21940</name>
</gene>
<dbReference type="InterPro" id="IPR052893">
    <property type="entry name" value="TCS_response_regulator"/>
</dbReference>